<feature type="region of interest" description="Disordered" evidence="1">
    <location>
        <begin position="264"/>
        <end position="295"/>
    </location>
</feature>
<accession>A0A7S2BG11</accession>
<feature type="transmembrane region" description="Helical" evidence="2">
    <location>
        <begin position="164"/>
        <end position="187"/>
    </location>
</feature>
<evidence type="ECO:0000256" key="1">
    <source>
        <dbReference type="SAM" id="MobiDB-lite"/>
    </source>
</evidence>
<keyword evidence="2" id="KW-0472">Membrane</keyword>
<feature type="transmembrane region" description="Helical" evidence="2">
    <location>
        <begin position="132"/>
        <end position="152"/>
    </location>
</feature>
<sequence length="346" mass="37996">MTDSSLAGNAFHEPVIIFVASGYATLCIYRVLLCAVQRRRGRLDGDGFLVSHFWSVWTKRLWSYIILTCLLTPLAGYTGGLAFGSVLAAVEGWDTIDGINYVFNNLGVLPVRLTTVSPVTPQGALFAVFMNFWLKAFTCFVVGISSYSMLMINVYKSMPGTVSGFLRIFLVYMPVMLAVLAFVYSLLLSSMEQWSLLDAFICVASKFAGLTLGRFRYTTTRGLFIVGFAYYVQLSISGAILGMMFSHPLLLRFVQYLEGTSETDSAKPQESAGEAKHEAGAWDGDQKNGQDMAEKGMPPFRSIIANGNGSVRPKDAAKVPDHRPSGDQECLWAAFTCTLPMKCAIM</sequence>
<name>A0A7S2BG11_9DINO</name>
<feature type="transmembrane region" description="Helical" evidence="2">
    <location>
        <begin position="15"/>
        <end position="33"/>
    </location>
</feature>
<feature type="compositionally biased region" description="Basic and acidic residues" evidence="1">
    <location>
        <begin position="273"/>
        <end position="294"/>
    </location>
</feature>
<keyword evidence="2" id="KW-1133">Transmembrane helix</keyword>
<dbReference type="EMBL" id="HBGQ01021999">
    <property type="protein sequence ID" value="CAD9395930.1"/>
    <property type="molecule type" value="Transcribed_RNA"/>
</dbReference>
<reference evidence="3" key="1">
    <citation type="submission" date="2021-01" db="EMBL/GenBank/DDBJ databases">
        <authorList>
            <person name="Corre E."/>
            <person name="Pelletier E."/>
            <person name="Niang G."/>
            <person name="Scheremetjew M."/>
            <person name="Finn R."/>
            <person name="Kale V."/>
            <person name="Holt S."/>
            <person name="Cochrane G."/>
            <person name="Meng A."/>
            <person name="Brown T."/>
            <person name="Cohen L."/>
        </authorList>
    </citation>
    <scope>NUCLEOTIDE SEQUENCE</scope>
    <source>
        <strain evidence="3">CCMP2222</strain>
    </source>
</reference>
<evidence type="ECO:0000313" key="3">
    <source>
        <dbReference type="EMBL" id="CAD9395930.1"/>
    </source>
</evidence>
<evidence type="ECO:0000256" key="2">
    <source>
        <dbReference type="SAM" id="Phobius"/>
    </source>
</evidence>
<feature type="transmembrane region" description="Helical" evidence="2">
    <location>
        <begin position="224"/>
        <end position="245"/>
    </location>
</feature>
<organism evidence="3">
    <name type="scientific">Alexandrium andersonii</name>
    <dbReference type="NCBI Taxonomy" id="327968"/>
    <lineage>
        <taxon>Eukaryota</taxon>
        <taxon>Sar</taxon>
        <taxon>Alveolata</taxon>
        <taxon>Dinophyceae</taxon>
        <taxon>Gonyaulacales</taxon>
        <taxon>Pyrocystaceae</taxon>
        <taxon>Alexandrium</taxon>
    </lineage>
</organism>
<dbReference type="AlphaFoldDB" id="A0A7S2BG11"/>
<proteinExistence type="predicted"/>
<keyword evidence="2" id="KW-0812">Transmembrane</keyword>
<protein>
    <submittedName>
        <fullName evidence="3">Uncharacterized protein</fullName>
    </submittedName>
</protein>
<feature type="transmembrane region" description="Helical" evidence="2">
    <location>
        <begin position="193"/>
        <end position="212"/>
    </location>
</feature>
<feature type="transmembrane region" description="Helical" evidence="2">
    <location>
        <begin position="61"/>
        <end position="83"/>
    </location>
</feature>
<gene>
    <name evidence="3" type="ORF">AAND1436_LOCUS10886</name>
</gene>